<proteinExistence type="predicted"/>
<sequence>MRGGILKVRAKESPLLAEGVPIAARGSESSSGRFDLEQLQEIPAEARRDVRVLASDVARAEGVVIGHGNMIRYLVCGGGKVLLHACSLPWIQEVLLREFGGAGHLSQDLQSYRPARVVASQVTMPWKSAPELEPLLRGQKPSGERPTMPPSLSWFLVLPAFLQAAKIYKCKWPRSVLRSGDPNLTVTLDDGTSVACDRTGDAHTLCPAACDYIQSEPWQCVGPIEDGDVCNTVWGSASLSYYKMTSYNDTHVCTQRFNSDCSEDMGGVFCQRLRECYGSYQEVIFDQPTFLAKYGYEPSFLQQPWEILEPPSCWGMSGQECCMANINFFRCLHDAPPVIYHEGIASSAQAWAQKPDKPSIHSGWGGSFYPEYTEVLTWGTSSCTRGVNAWYQEIGVHNFSIPAVQNSGGSYNSGHMVILLWHNHSMVGCGFDDTLSAPITVCDFSWPHQGHKGPEAWEANLKPRSETATQQMCRDLSILSTRFPALKAGQDLTAEQVALLRSRNASEILANLSISNDTEILAGLTSTTSTTPLQDAANNSEVEGSTSSTSSSTATPPLNESQTDGSETSSTSTSTAAQLPSSVGEALKAQIPALILSMLFSQAF</sequence>
<dbReference type="AlphaFoldDB" id="A0A812UPR9"/>
<dbReference type="Proteomes" id="UP000604046">
    <property type="component" value="Unassembled WGS sequence"/>
</dbReference>
<organism evidence="3 4">
    <name type="scientific">Symbiodinium natans</name>
    <dbReference type="NCBI Taxonomy" id="878477"/>
    <lineage>
        <taxon>Eukaryota</taxon>
        <taxon>Sar</taxon>
        <taxon>Alveolata</taxon>
        <taxon>Dinophyceae</taxon>
        <taxon>Suessiales</taxon>
        <taxon>Symbiodiniaceae</taxon>
        <taxon>Symbiodinium</taxon>
    </lineage>
</organism>
<evidence type="ECO:0000256" key="1">
    <source>
        <dbReference type="SAM" id="MobiDB-lite"/>
    </source>
</evidence>
<evidence type="ECO:0000313" key="3">
    <source>
        <dbReference type="EMBL" id="CAE7591178.1"/>
    </source>
</evidence>
<feature type="domain" description="SCP" evidence="2">
    <location>
        <begin position="317"/>
        <end position="452"/>
    </location>
</feature>
<gene>
    <name evidence="3" type="primary">PRY3</name>
    <name evidence="3" type="ORF">SNAT2548_LOCUS33656</name>
</gene>
<dbReference type="SUPFAM" id="SSF55797">
    <property type="entry name" value="PR-1-like"/>
    <property type="match status" value="1"/>
</dbReference>
<name>A0A812UPR9_9DINO</name>
<keyword evidence="4" id="KW-1185">Reference proteome</keyword>
<evidence type="ECO:0000259" key="2">
    <source>
        <dbReference type="SMART" id="SM00198"/>
    </source>
</evidence>
<dbReference type="SMART" id="SM00198">
    <property type="entry name" value="SCP"/>
    <property type="match status" value="1"/>
</dbReference>
<protein>
    <submittedName>
        <fullName evidence="3">PRY3 protein</fullName>
    </submittedName>
</protein>
<dbReference type="OrthoDB" id="337038at2759"/>
<feature type="region of interest" description="Disordered" evidence="1">
    <location>
        <begin position="529"/>
        <end position="578"/>
    </location>
</feature>
<evidence type="ECO:0000313" key="4">
    <source>
        <dbReference type="Proteomes" id="UP000604046"/>
    </source>
</evidence>
<comment type="caution">
    <text evidence="3">The sequence shown here is derived from an EMBL/GenBank/DDBJ whole genome shotgun (WGS) entry which is preliminary data.</text>
</comment>
<feature type="compositionally biased region" description="Low complexity" evidence="1">
    <location>
        <begin position="560"/>
        <end position="578"/>
    </location>
</feature>
<dbReference type="Pfam" id="PF00188">
    <property type="entry name" value="CAP"/>
    <property type="match status" value="1"/>
</dbReference>
<dbReference type="InterPro" id="IPR035940">
    <property type="entry name" value="CAP_sf"/>
</dbReference>
<reference evidence="3" key="1">
    <citation type="submission" date="2021-02" db="EMBL/GenBank/DDBJ databases">
        <authorList>
            <person name="Dougan E. K."/>
            <person name="Rhodes N."/>
            <person name="Thang M."/>
            <person name="Chan C."/>
        </authorList>
    </citation>
    <scope>NUCLEOTIDE SEQUENCE</scope>
</reference>
<dbReference type="InterPro" id="IPR014044">
    <property type="entry name" value="CAP_dom"/>
</dbReference>
<feature type="compositionally biased region" description="Polar residues" evidence="1">
    <location>
        <begin position="529"/>
        <end position="544"/>
    </location>
</feature>
<dbReference type="EMBL" id="CAJNDS010002770">
    <property type="protein sequence ID" value="CAE7591178.1"/>
    <property type="molecule type" value="Genomic_DNA"/>
</dbReference>
<dbReference type="Gene3D" id="3.40.33.10">
    <property type="entry name" value="CAP"/>
    <property type="match status" value="1"/>
</dbReference>
<accession>A0A812UPR9</accession>